<evidence type="ECO:0000256" key="8">
    <source>
        <dbReference type="ARBA" id="ARBA00022989"/>
    </source>
</evidence>
<reference evidence="14 15" key="1">
    <citation type="journal article" date="2018" name="Mol. Plant">
        <title>The genome of Artemisia annua provides insight into the evolution of Asteraceae family and artemisinin biosynthesis.</title>
        <authorList>
            <person name="Shen Q."/>
            <person name="Zhang L."/>
            <person name="Liao Z."/>
            <person name="Wang S."/>
            <person name="Yan T."/>
            <person name="Shi P."/>
            <person name="Liu M."/>
            <person name="Fu X."/>
            <person name="Pan Q."/>
            <person name="Wang Y."/>
            <person name="Lv Z."/>
            <person name="Lu X."/>
            <person name="Zhang F."/>
            <person name="Jiang W."/>
            <person name="Ma Y."/>
            <person name="Chen M."/>
            <person name="Hao X."/>
            <person name="Li L."/>
            <person name="Tang Y."/>
            <person name="Lv G."/>
            <person name="Zhou Y."/>
            <person name="Sun X."/>
            <person name="Brodelius P.E."/>
            <person name="Rose J.K.C."/>
            <person name="Tang K."/>
        </authorList>
    </citation>
    <scope>NUCLEOTIDE SEQUENCE [LARGE SCALE GENOMIC DNA]</scope>
    <source>
        <strain evidence="15">cv. Huhao1</strain>
        <tissue evidence="14">Leaf</tissue>
    </source>
</reference>
<dbReference type="InterPro" id="IPR005821">
    <property type="entry name" value="Ion_trans_dom"/>
</dbReference>
<evidence type="ECO:0000256" key="9">
    <source>
        <dbReference type="ARBA" id="ARBA00023065"/>
    </source>
</evidence>
<feature type="transmembrane region" description="Helical" evidence="12">
    <location>
        <begin position="246"/>
        <end position="269"/>
    </location>
</feature>
<evidence type="ECO:0000313" key="14">
    <source>
        <dbReference type="EMBL" id="PWA96187.1"/>
    </source>
</evidence>
<accession>A0A2U1QDY8</accession>
<evidence type="ECO:0000256" key="6">
    <source>
        <dbReference type="ARBA" id="ARBA00022737"/>
    </source>
</evidence>
<name>A0A2U1QDY8_ARTAN</name>
<dbReference type="PANTHER" id="PTHR46988">
    <property type="entry name" value="TWO PORE CALCIUM CHANNEL PROTEIN 1"/>
    <property type="match status" value="1"/>
</dbReference>
<evidence type="ECO:0000256" key="5">
    <source>
        <dbReference type="ARBA" id="ARBA00022692"/>
    </source>
</evidence>
<organism evidence="14 15">
    <name type="scientific">Artemisia annua</name>
    <name type="common">Sweet wormwood</name>
    <dbReference type="NCBI Taxonomy" id="35608"/>
    <lineage>
        <taxon>Eukaryota</taxon>
        <taxon>Viridiplantae</taxon>
        <taxon>Streptophyta</taxon>
        <taxon>Embryophyta</taxon>
        <taxon>Tracheophyta</taxon>
        <taxon>Spermatophyta</taxon>
        <taxon>Magnoliopsida</taxon>
        <taxon>eudicotyledons</taxon>
        <taxon>Gunneridae</taxon>
        <taxon>Pentapetalae</taxon>
        <taxon>asterids</taxon>
        <taxon>campanulids</taxon>
        <taxon>Asterales</taxon>
        <taxon>Asteraceae</taxon>
        <taxon>Asteroideae</taxon>
        <taxon>Anthemideae</taxon>
        <taxon>Artemisiinae</taxon>
        <taxon>Artemisia</taxon>
    </lineage>
</organism>
<dbReference type="EMBL" id="PKPP01000191">
    <property type="protein sequence ID" value="PWA96187.1"/>
    <property type="molecule type" value="Genomic_DNA"/>
</dbReference>
<evidence type="ECO:0000259" key="13">
    <source>
        <dbReference type="Pfam" id="PF00520"/>
    </source>
</evidence>
<keyword evidence="7" id="KW-0106">Calcium</keyword>
<keyword evidence="8 12" id="KW-1133">Transmembrane helix</keyword>
<dbReference type="GO" id="GO:0000325">
    <property type="term" value="C:plant-type vacuole"/>
    <property type="evidence" value="ECO:0007669"/>
    <property type="project" value="TreeGrafter"/>
</dbReference>
<dbReference type="GO" id="GO:0005774">
    <property type="term" value="C:vacuolar membrane"/>
    <property type="evidence" value="ECO:0007669"/>
    <property type="project" value="TreeGrafter"/>
</dbReference>
<keyword evidence="6" id="KW-0677">Repeat</keyword>
<keyword evidence="4" id="KW-0107">Calcium channel</keyword>
<keyword evidence="2" id="KW-0813">Transport</keyword>
<dbReference type="GO" id="GO:0005245">
    <property type="term" value="F:voltage-gated calcium channel activity"/>
    <property type="evidence" value="ECO:0007669"/>
    <property type="project" value="InterPro"/>
</dbReference>
<evidence type="ECO:0000256" key="4">
    <source>
        <dbReference type="ARBA" id="ARBA00022673"/>
    </source>
</evidence>
<keyword evidence="15" id="KW-1185">Reference proteome</keyword>
<dbReference type="PANTHER" id="PTHR46988:SF2">
    <property type="entry name" value="TWO PORE CALCIUM CHANNEL PROTEIN 1"/>
    <property type="match status" value="1"/>
</dbReference>
<feature type="transmembrane region" description="Helical" evidence="12">
    <location>
        <begin position="174"/>
        <end position="197"/>
    </location>
</feature>
<evidence type="ECO:0000256" key="12">
    <source>
        <dbReference type="SAM" id="Phobius"/>
    </source>
</evidence>
<feature type="domain" description="Ion transport" evidence="13">
    <location>
        <begin position="183"/>
        <end position="374"/>
    </location>
</feature>
<dbReference type="Pfam" id="PF00520">
    <property type="entry name" value="Ion_trans"/>
    <property type="match status" value="1"/>
</dbReference>
<dbReference type="Gene3D" id="1.10.287.70">
    <property type="match status" value="1"/>
</dbReference>
<dbReference type="AlphaFoldDB" id="A0A2U1QDY8"/>
<feature type="transmembrane region" description="Helical" evidence="12">
    <location>
        <begin position="346"/>
        <end position="369"/>
    </location>
</feature>
<evidence type="ECO:0000256" key="10">
    <source>
        <dbReference type="ARBA" id="ARBA00023136"/>
    </source>
</evidence>
<comment type="subcellular location">
    <subcellularLocation>
        <location evidence="1">Membrane</location>
        <topology evidence="1">Multi-pass membrane protein</topology>
    </subcellularLocation>
</comment>
<dbReference type="Proteomes" id="UP000245207">
    <property type="component" value="Unassembled WGS sequence"/>
</dbReference>
<feature type="transmembrane region" description="Helical" evidence="12">
    <location>
        <begin position="281"/>
        <end position="302"/>
    </location>
</feature>
<proteinExistence type="predicted"/>
<comment type="caution">
    <text evidence="14">The sequence shown here is derived from an EMBL/GenBank/DDBJ whole genome shotgun (WGS) entry which is preliminary data.</text>
</comment>
<evidence type="ECO:0000256" key="1">
    <source>
        <dbReference type="ARBA" id="ARBA00004141"/>
    </source>
</evidence>
<gene>
    <name evidence="14" type="ORF">CTI12_AA042630</name>
</gene>
<dbReference type="OrthoDB" id="416585at2759"/>
<evidence type="ECO:0000256" key="7">
    <source>
        <dbReference type="ARBA" id="ARBA00022837"/>
    </source>
</evidence>
<keyword evidence="9" id="KW-0406">Ion transport</keyword>
<evidence type="ECO:0000256" key="3">
    <source>
        <dbReference type="ARBA" id="ARBA00022568"/>
    </source>
</evidence>
<feature type="transmembrane region" description="Helical" evidence="12">
    <location>
        <begin position="123"/>
        <end position="147"/>
    </location>
</feature>
<keyword evidence="3" id="KW-0109">Calcium transport</keyword>
<evidence type="ECO:0000256" key="11">
    <source>
        <dbReference type="ARBA" id="ARBA00023303"/>
    </source>
</evidence>
<protein>
    <submittedName>
        <fullName evidence="14">Ion transport domain-containing protein</fullName>
    </submittedName>
</protein>
<feature type="transmembrane region" description="Helical" evidence="12">
    <location>
        <begin position="217"/>
        <end position="234"/>
    </location>
</feature>
<keyword evidence="11" id="KW-0407">Ion channel</keyword>
<keyword evidence="10 12" id="KW-0472">Membrane</keyword>
<keyword evidence="5 12" id="KW-0812">Transmembrane</keyword>
<evidence type="ECO:0000256" key="2">
    <source>
        <dbReference type="ARBA" id="ARBA00022448"/>
    </source>
</evidence>
<evidence type="ECO:0000313" key="15">
    <source>
        <dbReference type="Proteomes" id="UP000245207"/>
    </source>
</evidence>
<dbReference type="InterPro" id="IPR044581">
    <property type="entry name" value="TPC1_plant"/>
</dbReference>
<sequence length="499" mass="56437">MDEEALLDSINSLSIAVRSLAAKRGALSRTRKALLMEARVLTTTISVLLTENVGLATDMNDPAVSRTIAANRDAIVTFIGGLHALIAGSIYQKAAALIDLANDDRDIPEEILDLPNIQRVEKFYLLFVRFDIIWTLNYFALITLNFFEKPLWCSSELKVSCSNRHYYYLGELPYLTSAGSLAFEGVTLIILVAHTLFPLSYEGVSIYWSHHANKLKVILLLFLAADLVVYILYMSPEAIHTLPFRIAPYLRVILLLFLAADLVVYILYMSPEAIHTLPFRIAPYLRVVFFVLYISWLAYVIFEDTQQGTTIFVSYPATLYQLFVLSTTSNNPDAWIPAYNSSRWSFLFFVLFVLLGVYFLSNLVLAVVYESFESGLAKQVTEKDERKERILRRAFDCIDEYVSMSLSVVKFPPGINATLLMKCCLNQQGEGYINKEMCIQLFKELKRYRERTTTLWRISSVSLDFFGVVSRLSTIKGVVDGALGSDGWLSNLKGAFVDV</sequence>
<dbReference type="STRING" id="35608.A0A2U1QDY8"/>